<name>A0A329KXZ1_9MYCO</name>
<evidence type="ECO:0000313" key="2">
    <source>
        <dbReference type="Proteomes" id="UP000250347"/>
    </source>
</evidence>
<dbReference type="RefSeq" id="WP_112706499.1">
    <property type="nucleotide sequence ID" value="NZ_QMEU01000001.1"/>
</dbReference>
<comment type="caution">
    <text evidence="1">The sequence shown here is derived from an EMBL/GenBank/DDBJ whole genome shotgun (WGS) entry which is preliminary data.</text>
</comment>
<organism evidence="1 2">
    <name type="scientific">Mycobacterium colombiense</name>
    <dbReference type="NCBI Taxonomy" id="339268"/>
    <lineage>
        <taxon>Bacteria</taxon>
        <taxon>Bacillati</taxon>
        <taxon>Actinomycetota</taxon>
        <taxon>Actinomycetes</taxon>
        <taxon>Mycobacteriales</taxon>
        <taxon>Mycobacteriaceae</taxon>
        <taxon>Mycobacterium</taxon>
        <taxon>Mycobacterium avium complex (MAC)</taxon>
    </lineage>
</organism>
<evidence type="ECO:0000313" key="1">
    <source>
        <dbReference type="EMBL" id="RAV00669.1"/>
    </source>
</evidence>
<gene>
    <name evidence="1" type="ORF">DQP58_00060</name>
</gene>
<sequence length="177" mass="19410">MAWKEIKIKGSRFPLPSGGSVEITDDHPVSMGDGFTYQRLTYIDGTCEIVFEVHDGRPGAVSMNLRTAEGFIRQKDLAAIKLDQIRHEVYSVAGVGGFTADGDDYELTGADARKAVDRATSRRRLTPDLLRKVAETHQSAPAGERVAAVRGAFQVKERQALRYIAAAREKGFIDGND</sequence>
<dbReference type="AlphaFoldDB" id="A0A329KXZ1"/>
<dbReference type="EMBL" id="QMEU01000001">
    <property type="protein sequence ID" value="RAV00669.1"/>
    <property type="molecule type" value="Genomic_DNA"/>
</dbReference>
<protein>
    <submittedName>
        <fullName evidence="1">Uncharacterized protein</fullName>
    </submittedName>
</protein>
<dbReference type="Proteomes" id="UP000250347">
    <property type="component" value="Unassembled WGS sequence"/>
</dbReference>
<proteinExistence type="predicted"/>
<reference evidence="1 2" key="1">
    <citation type="submission" date="2018-06" db="EMBL/GenBank/DDBJ databases">
        <title>NTM in soil in Japan.</title>
        <authorList>
            <person name="Ohya K."/>
        </authorList>
    </citation>
    <scope>NUCLEOTIDE SEQUENCE [LARGE SCALE GENOMIC DNA]</scope>
    <source>
        <strain evidence="1 2">GF76</strain>
    </source>
</reference>
<accession>A0A329KXZ1</accession>